<comment type="caution">
    <text evidence="1">The sequence shown here is derived from an EMBL/GenBank/DDBJ whole genome shotgun (WGS) entry which is preliminary data.</text>
</comment>
<evidence type="ECO:0000313" key="1">
    <source>
        <dbReference type="EMBL" id="KKN33024.1"/>
    </source>
</evidence>
<protein>
    <submittedName>
        <fullName evidence="1">Uncharacterized protein</fullName>
    </submittedName>
</protein>
<proteinExistence type="predicted"/>
<sequence>MGTLKLNIIVKIISIIISNVSPELKNKLKISIQDLKAKAKETKNPFDDLLMEFVEAVLL</sequence>
<organism evidence="1">
    <name type="scientific">marine sediment metagenome</name>
    <dbReference type="NCBI Taxonomy" id="412755"/>
    <lineage>
        <taxon>unclassified sequences</taxon>
        <taxon>metagenomes</taxon>
        <taxon>ecological metagenomes</taxon>
    </lineage>
</organism>
<name>A0A0F9PS79_9ZZZZ</name>
<accession>A0A0F9PS79</accession>
<reference evidence="1" key="1">
    <citation type="journal article" date="2015" name="Nature">
        <title>Complex archaea that bridge the gap between prokaryotes and eukaryotes.</title>
        <authorList>
            <person name="Spang A."/>
            <person name="Saw J.H."/>
            <person name="Jorgensen S.L."/>
            <person name="Zaremba-Niedzwiedzka K."/>
            <person name="Martijn J."/>
            <person name="Lind A.E."/>
            <person name="van Eijk R."/>
            <person name="Schleper C."/>
            <person name="Guy L."/>
            <person name="Ettema T.J."/>
        </authorList>
    </citation>
    <scope>NUCLEOTIDE SEQUENCE</scope>
</reference>
<dbReference type="EMBL" id="LAZR01002211">
    <property type="protein sequence ID" value="KKN33024.1"/>
    <property type="molecule type" value="Genomic_DNA"/>
</dbReference>
<gene>
    <name evidence="1" type="ORF">LCGC14_0807930</name>
</gene>
<dbReference type="AlphaFoldDB" id="A0A0F9PS79"/>